<dbReference type="Pfam" id="PF01235">
    <property type="entry name" value="Na_Ala_symp"/>
    <property type="match status" value="1"/>
</dbReference>
<keyword evidence="3 8" id="KW-0813">Transport</keyword>
<organism evidence="9 10">
    <name type="scientific">Aerococcus viridans (strain ATCC 11563 / DSM 20340 / CCUG 4311 / JCM 20461 / NBRC 12219 / NCTC 8251 / M1)</name>
    <dbReference type="NCBI Taxonomy" id="655812"/>
    <lineage>
        <taxon>Bacteria</taxon>
        <taxon>Bacillati</taxon>
        <taxon>Bacillota</taxon>
        <taxon>Bacilli</taxon>
        <taxon>Lactobacillales</taxon>
        <taxon>Aerococcaceae</taxon>
        <taxon>Aerococcus</taxon>
    </lineage>
</organism>
<comment type="subcellular location">
    <subcellularLocation>
        <location evidence="1 8">Cell membrane</location>
        <topology evidence="1 8">Multi-pass membrane protein</topology>
    </subcellularLocation>
</comment>
<sequence>MHLSDISVYYILEKDEKKYTLRGESMESFIEQFMGINDVVNDLVWGWPLLFLILGTGAFVMVRTGFVPITKFGYAMKQTFFKMFAKEQVGEGEVTAFQAVSTALAASVGTGNIAGVGTAIAIGGPGAVFWMWLAAVVGMATKYAEVVLSIEYREKTEDGRYVGGPMYYLETGAKKKWLAVLFAIFGTTATFGIGNMVQSNSVADSLNTTFNIDPLITGLVLAVAVALVTIGGIKQIGRVTSVLVPFMAAVYILGGLLIIFLNIELVPAAFGVIFRDAFTGSAALGGFVGSTLTMAIRFGIARGVFTNEAGLGSAPIAHAAATTDHPVRQGLWGIFEVFADTLVLCTITALVIVMTGAWGSGEDGAALTTVAFEEGMPFGGYIVTFGLVFFAFSTLLGWSYYGERCMEYLFGSKSIVIYRLIFIPLIVVGAIGGLRAVWALADTLNGLMAIPNLIGLLLLSPVVVRLTKNYFGKDGIYRNEKQGND</sequence>
<evidence type="ECO:0000313" key="9">
    <source>
        <dbReference type="EMBL" id="EFG49462.1"/>
    </source>
</evidence>
<accession>A0ABN0A883</accession>
<feature type="transmembrane region" description="Helical" evidence="8">
    <location>
        <begin position="281"/>
        <end position="300"/>
    </location>
</feature>
<dbReference type="Gene3D" id="1.20.1740.10">
    <property type="entry name" value="Amino acid/polyamine transporter I"/>
    <property type="match status" value="1"/>
</dbReference>
<dbReference type="Proteomes" id="UP000003764">
    <property type="component" value="Unassembled WGS sequence"/>
</dbReference>
<name>A0ABN0A883_AERVM</name>
<keyword evidence="10" id="KW-1185">Reference proteome</keyword>
<evidence type="ECO:0000256" key="5">
    <source>
        <dbReference type="ARBA" id="ARBA00022692"/>
    </source>
</evidence>
<keyword evidence="7 8" id="KW-0472">Membrane</keyword>
<dbReference type="PRINTS" id="PR00175">
    <property type="entry name" value="NAALASMPORT"/>
</dbReference>
<feature type="transmembrane region" description="Helical" evidence="8">
    <location>
        <begin position="447"/>
        <end position="464"/>
    </location>
</feature>
<feature type="transmembrane region" description="Helical" evidence="8">
    <location>
        <begin position="242"/>
        <end position="261"/>
    </location>
</feature>
<evidence type="ECO:0000256" key="3">
    <source>
        <dbReference type="ARBA" id="ARBA00022448"/>
    </source>
</evidence>
<evidence type="ECO:0000313" key="10">
    <source>
        <dbReference type="Proteomes" id="UP000003764"/>
    </source>
</evidence>
<dbReference type="EMBL" id="ADNT01000083">
    <property type="protein sequence ID" value="EFG49462.1"/>
    <property type="molecule type" value="Genomic_DNA"/>
</dbReference>
<dbReference type="NCBIfam" id="TIGR00835">
    <property type="entry name" value="agcS"/>
    <property type="match status" value="1"/>
</dbReference>
<dbReference type="PANTHER" id="PTHR30330:SF3">
    <property type="entry name" value="TRANSCRIPTIONAL REGULATOR, LRP FAMILY"/>
    <property type="match status" value="1"/>
</dbReference>
<gene>
    <name evidence="9" type="primary">agcS</name>
    <name evidence="9" type="ORF">HMPREF0061_1189</name>
</gene>
<keyword evidence="5 8" id="KW-0812">Transmembrane</keyword>
<reference evidence="9 10" key="1">
    <citation type="submission" date="2010-04" db="EMBL/GenBank/DDBJ databases">
        <authorList>
            <person name="Muzny D."/>
            <person name="Qin X."/>
            <person name="Deng J."/>
            <person name="Jiang H."/>
            <person name="Liu Y."/>
            <person name="Qu J."/>
            <person name="Song X.-Z."/>
            <person name="Zhang L."/>
            <person name="Thornton R."/>
            <person name="Coyle M."/>
            <person name="Francisco L."/>
            <person name="Jackson L."/>
            <person name="Javaid M."/>
            <person name="Korchina V."/>
            <person name="Kovar C."/>
            <person name="Mata R."/>
            <person name="Mathew T."/>
            <person name="Ngo R."/>
            <person name="Nguyen L."/>
            <person name="Nguyen N."/>
            <person name="Okwuonu G."/>
            <person name="Ongeri F."/>
            <person name="Pham C."/>
            <person name="Simmons D."/>
            <person name="Wilczek-Boney K."/>
            <person name="Hale W."/>
            <person name="Jakkamsetti A."/>
            <person name="Pham P."/>
            <person name="Ruth R."/>
            <person name="San Lucas F."/>
            <person name="Warren J."/>
            <person name="Zhang J."/>
            <person name="Zhao Z."/>
            <person name="Zhou C."/>
            <person name="Zhu D."/>
            <person name="Lee S."/>
            <person name="Bess C."/>
            <person name="Blankenburg K."/>
            <person name="Forbes L."/>
            <person name="Fu Q."/>
            <person name="Gubbala S."/>
            <person name="Hirani K."/>
            <person name="Jayaseelan J.C."/>
            <person name="Lara F."/>
            <person name="Munidasa M."/>
            <person name="Palculict T."/>
            <person name="Patil S."/>
            <person name="Pu L.-L."/>
            <person name="Saada N."/>
            <person name="Tang L."/>
            <person name="Weissenberger G."/>
            <person name="Zhu Y."/>
            <person name="Hemphill L."/>
            <person name="Shang Y."/>
            <person name="Youmans B."/>
            <person name="Ayvaz T."/>
            <person name="Ross M."/>
            <person name="Santibanez J."/>
            <person name="Aqrawi P."/>
            <person name="Gross S."/>
            <person name="Joshi V."/>
            <person name="Fowler G."/>
            <person name="Nazareth L."/>
            <person name="Reid J."/>
            <person name="Worley K."/>
            <person name="Petrosino J."/>
            <person name="Highlander S."/>
            <person name="Gibbs R."/>
            <person name="Gibbs R."/>
        </authorList>
    </citation>
    <scope>NUCLEOTIDE SEQUENCE [LARGE SCALE GENOMIC DNA]</scope>
    <source>
        <strain evidence="9 10">ATCC 11563</strain>
    </source>
</reference>
<feature type="transmembrane region" description="Helical" evidence="8">
    <location>
        <begin position="44"/>
        <end position="62"/>
    </location>
</feature>
<dbReference type="InterPro" id="IPR001463">
    <property type="entry name" value="Na/Ala_symport"/>
</dbReference>
<feature type="transmembrane region" description="Helical" evidence="8">
    <location>
        <begin position="378"/>
        <end position="401"/>
    </location>
</feature>
<proteinExistence type="inferred from homology"/>
<feature type="transmembrane region" description="Helical" evidence="8">
    <location>
        <begin position="209"/>
        <end position="230"/>
    </location>
</feature>
<dbReference type="PROSITE" id="PS00873">
    <property type="entry name" value="NA_ALANINE_SYMP"/>
    <property type="match status" value="1"/>
</dbReference>
<evidence type="ECO:0000256" key="4">
    <source>
        <dbReference type="ARBA" id="ARBA00022475"/>
    </source>
</evidence>
<evidence type="ECO:0000256" key="6">
    <source>
        <dbReference type="ARBA" id="ARBA00022989"/>
    </source>
</evidence>
<keyword evidence="4 8" id="KW-1003">Cell membrane</keyword>
<keyword evidence="8" id="KW-0769">Symport</keyword>
<comment type="caution">
    <text evidence="9">The sequence shown here is derived from an EMBL/GenBank/DDBJ whole genome shotgun (WGS) entry which is preliminary data.</text>
</comment>
<protein>
    <submittedName>
        <fullName evidence="9">Amino acid carrier protein</fullName>
    </submittedName>
</protein>
<dbReference type="PANTHER" id="PTHR30330">
    <property type="entry name" value="AGSS FAMILY TRANSPORTER, SODIUM-ALANINE"/>
    <property type="match status" value="1"/>
</dbReference>
<evidence type="ECO:0000256" key="2">
    <source>
        <dbReference type="ARBA" id="ARBA00009261"/>
    </source>
</evidence>
<evidence type="ECO:0000256" key="7">
    <source>
        <dbReference type="ARBA" id="ARBA00023136"/>
    </source>
</evidence>
<comment type="similarity">
    <text evidence="2 8">Belongs to the alanine or glycine:cation symporter (AGCS) (TC 2.A.25) family.</text>
</comment>
<evidence type="ECO:0000256" key="1">
    <source>
        <dbReference type="ARBA" id="ARBA00004651"/>
    </source>
</evidence>
<keyword evidence="6 8" id="KW-1133">Transmembrane helix</keyword>
<feature type="transmembrane region" description="Helical" evidence="8">
    <location>
        <begin position="337"/>
        <end position="358"/>
    </location>
</feature>
<evidence type="ECO:0000256" key="8">
    <source>
        <dbReference type="RuleBase" id="RU363064"/>
    </source>
</evidence>
<feature type="transmembrane region" description="Helical" evidence="8">
    <location>
        <begin position="177"/>
        <end position="197"/>
    </location>
</feature>
<feature type="transmembrane region" description="Helical" evidence="8">
    <location>
        <begin position="421"/>
        <end position="441"/>
    </location>
</feature>